<evidence type="ECO:0000313" key="3">
    <source>
        <dbReference type="Proteomes" id="UP000045782"/>
    </source>
</evidence>
<name>A0A0U1BVV3_9MYCO</name>
<dbReference type="InterPro" id="IPR006311">
    <property type="entry name" value="TAT_signal"/>
</dbReference>
<dbReference type="InterPro" id="IPR008258">
    <property type="entry name" value="Transglycosylase_SLT_dom_1"/>
</dbReference>
<proteinExistence type="predicted"/>
<organism evidence="2 3">
    <name type="scientific">Mycobacteroides abscessus</name>
    <dbReference type="NCBI Taxonomy" id="36809"/>
    <lineage>
        <taxon>Bacteria</taxon>
        <taxon>Bacillati</taxon>
        <taxon>Actinomycetota</taxon>
        <taxon>Actinomycetes</taxon>
        <taxon>Mycobacteriales</taxon>
        <taxon>Mycobacteriaceae</taxon>
        <taxon>Mycobacteroides</taxon>
    </lineage>
</organism>
<dbReference type="EMBL" id="CSWP01000012">
    <property type="protein sequence ID" value="CPV70469.1"/>
    <property type="molecule type" value="Genomic_DNA"/>
</dbReference>
<accession>A0A0U1BVV3</accession>
<dbReference type="Proteomes" id="UP000045782">
    <property type="component" value="Unassembled WGS sequence"/>
</dbReference>
<dbReference type="SUPFAM" id="SSF53955">
    <property type="entry name" value="Lysozyme-like"/>
    <property type="match status" value="1"/>
</dbReference>
<reference evidence="2 3" key="1">
    <citation type="submission" date="2015-03" db="EMBL/GenBank/DDBJ databases">
        <authorList>
            <person name="Murphy D."/>
        </authorList>
    </citation>
    <scope>NUCLEOTIDE SEQUENCE [LARGE SCALE GENOMIC DNA]</scope>
    <source>
        <strain evidence="2 3">PAP088</strain>
    </source>
</reference>
<gene>
    <name evidence="2" type="ORF">ERS075579_04796</name>
</gene>
<dbReference type="RefSeq" id="WP_052525684.1">
    <property type="nucleotide sequence ID" value="NZ_CP014951.1"/>
</dbReference>
<dbReference type="Pfam" id="PF01464">
    <property type="entry name" value="SLT"/>
    <property type="match status" value="1"/>
</dbReference>
<feature type="domain" description="Transglycosylase SLT" evidence="1">
    <location>
        <begin position="176"/>
        <end position="251"/>
    </location>
</feature>
<dbReference type="AlphaFoldDB" id="A0A0U1BVV3"/>
<dbReference type="InterPro" id="IPR023346">
    <property type="entry name" value="Lysozyme-like_dom_sf"/>
</dbReference>
<evidence type="ECO:0000259" key="1">
    <source>
        <dbReference type="Pfam" id="PF01464"/>
    </source>
</evidence>
<sequence length="275" mass="28093">MSTGKRPVLSAIAAAAAIAAIGGGVAHADPASDPTSDVATITCDMPDCGTEPATEPIVEHHLVDEESTPEPVIEATDEEAAAEPIDEAPPVDDAARDEEPITVEEPIPGAAPSRPLVLVPVASTRPVTEAAAIDKSKIIYTAHPVPHVTDADISAGLQAAGVNPRLFGQFDTATRTIMGGESGGATNAVNRGDSNAWGARQPDGAPAGSSRGLMQTVPGTFAANHAPGTSTFIYDPVANIAAAWRYIAVRYHVDLHTGTGLVTFMARGVGHGVGY</sequence>
<evidence type="ECO:0000313" key="2">
    <source>
        <dbReference type="EMBL" id="CPV70469.1"/>
    </source>
</evidence>
<dbReference type="Gene3D" id="1.10.530.10">
    <property type="match status" value="1"/>
</dbReference>
<dbReference type="PROSITE" id="PS51318">
    <property type="entry name" value="TAT"/>
    <property type="match status" value="1"/>
</dbReference>
<protein>
    <submittedName>
        <fullName evidence="2">Transglycosylase family protein</fullName>
    </submittedName>
</protein>